<organism evidence="1 2">
    <name type="scientific">Dyadobacter pollutisoli</name>
    <dbReference type="NCBI Taxonomy" id="2910158"/>
    <lineage>
        <taxon>Bacteria</taxon>
        <taxon>Pseudomonadati</taxon>
        <taxon>Bacteroidota</taxon>
        <taxon>Cytophagia</taxon>
        <taxon>Cytophagales</taxon>
        <taxon>Spirosomataceae</taxon>
        <taxon>Dyadobacter</taxon>
    </lineage>
</organism>
<accession>A0A9E8N5E9</accession>
<dbReference type="RefSeq" id="WP_244823694.1">
    <property type="nucleotide sequence ID" value="NZ_CP112998.1"/>
</dbReference>
<dbReference type="Proteomes" id="UP001164653">
    <property type="component" value="Chromosome"/>
</dbReference>
<name>A0A9E8N5E9_9BACT</name>
<proteinExistence type="predicted"/>
<protein>
    <submittedName>
        <fullName evidence="1">Uncharacterized protein</fullName>
    </submittedName>
</protein>
<dbReference type="EMBL" id="CP112998">
    <property type="protein sequence ID" value="WAC10100.1"/>
    <property type="molecule type" value="Genomic_DNA"/>
</dbReference>
<evidence type="ECO:0000313" key="1">
    <source>
        <dbReference type="EMBL" id="WAC10100.1"/>
    </source>
</evidence>
<evidence type="ECO:0000313" key="2">
    <source>
        <dbReference type="Proteomes" id="UP001164653"/>
    </source>
</evidence>
<dbReference type="KEGG" id="dpf:ON006_20350"/>
<gene>
    <name evidence="1" type="ORF">ON006_20350</name>
</gene>
<dbReference type="AlphaFoldDB" id="A0A9E8N5E9"/>
<reference evidence="1" key="1">
    <citation type="submission" date="2022-11" db="EMBL/GenBank/DDBJ databases">
        <title>Dyadobacter pollutisoli sp. nov., isolated from plastic dumped soil.</title>
        <authorList>
            <person name="Kim J.M."/>
            <person name="Kim K.R."/>
            <person name="Lee J.K."/>
            <person name="Hao L."/>
            <person name="Jeon C.O."/>
        </authorList>
    </citation>
    <scope>NUCLEOTIDE SEQUENCE</scope>
    <source>
        <strain evidence="1">U1</strain>
    </source>
</reference>
<sequence length="95" mass="10543">MPRTVSHDPGHFLLNWVILSVFNNKDCPEQAGLDDTVCEVGISIASGKVTNFAHSVKSVKALFPSRLSAIYRLLVFAEPVVFPYTRHLSLGDHTY</sequence>
<keyword evidence="2" id="KW-1185">Reference proteome</keyword>